<dbReference type="SUPFAM" id="SSF54001">
    <property type="entry name" value="Cysteine proteinases"/>
    <property type="match status" value="1"/>
</dbReference>
<feature type="transmembrane region" description="Helical" evidence="2">
    <location>
        <begin position="154"/>
        <end position="174"/>
    </location>
</feature>
<feature type="transmembrane region" description="Helical" evidence="2">
    <location>
        <begin position="129"/>
        <end position="148"/>
    </location>
</feature>
<evidence type="ECO:0000256" key="1">
    <source>
        <dbReference type="SAM" id="MobiDB-lite"/>
    </source>
</evidence>
<dbReference type="Proteomes" id="UP000248706">
    <property type="component" value="Unassembled WGS sequence"/>
</dbReference>
<feature type="transmembrane region" description="Helical" evidence="2">
    <location>
        <begin position="244"/>
        <end position="262"/>
    </location>
</feature>
<organism evidence="4 5">
    <name type="scientific">Thermogemmatispora tikiterensis</name>
    <dbReference type="NCBI Taxonomy" id="1825093"/>
    <lineage>
        <taxon>Bacteria</taxon>
        <taxon>Bacillati</taxon>
        <taxon>Chloroflexota</taxon>
        <taxon>Ktedonobacteria</taxon>
        <taxon>Thermogemmatisporales</taxon>
        <taxon>Thermogemmatisporaceae</taxon>
        <taxon>Thermogemmatispora</taxon>
    </lineage>
</organism>
<dbReference type="InterPro" id="IPR002931">
    <property type="entry name" value="Transglutaminase-like"/>
</dbReference>
<protein>
    <recommendedName>
        <fullName evidence="3">Transglutaminase-like domain-containing protein</fullName>
    </recommendedName>
</protein>
<feature type="compositionally biased region" description="Basic and acidic residues" evidence="1">
    <location>
        <begin position="8"/>
        <end position="20"/>
    </location>
</feature>
<keyword evidence="2" id="KW-0472">Membrane</keyword>
<dbReference type="EMBL" id="MCIF01000002">
    <property type="protein sequence ID" value="RAQ95497.1"/>
    <property type="molecule type" value="Genomic_DNA"/>
</dbReference>
<feature type="transmembrane region" description="Helical" evidence="2">
    <location>
        <begin position="672"/>
        <end position="694"/>
    </location>
</feature>
<gene>
    <name evidence="4" type="ORF">A4R35_08110</name>
</gene>
<feature type="transmembrane region" description="Helical" evidence="2">
    <location>
        <begin position="99"/>
        <end position="117"/>
    </location>
</feature>
<dbReference type="Gene3D" id="3.10.620.30">
    <property type="match status" value="1"/>
</dbReference>
<dbReference type="AlphaFoldDB" id="A0A328VD24"/>
<name>A0A328VD24_9CHLR</name>
<keyword evidence="2" id="KW-0812">Transmembrane</keyword>
<comment type="caution">
    <text evidence="4">The sequence shown here is derived from an EMBL/GenBank/DDBJ whole genome shotgun (WGS) entry which is preliminary data.</text>
</comment>
<dbReference type="Pfam" id="PF13559">
    <property type="entry name" value="DUF4129"/>
    <property type="match status" value="1"/>
</dbReference>
<feature type="compositionally biased region" description="Polar residues" evidence="1">
    <location>
        <begin position="621"/>
        <end position="643"/>
    </location>
</feature>
<accession>A0A328VD24</accession>
<dbReference type="PANTHER" id="PTHR42736">
    <property type="entry name" value="PROTEIN-GLUTAMINE GAMMA-GLUTAMYLTRANSFERASE"/>
    <property type="match status" value="1"/>
</dbReference>
<proteinExistence type="predicted"/>
<dbReference type="InterPro" id="IPR038765">
    <property type="entry name" value="Papain-like_cys_pep_sf"/>
</dbReference>
<keyword evidence="5" id="KW-1185">Reference proteome</keyword>
<feature type="region of interest" description="Disordered" evidence="1">
    <location>
        <begin position="621"/>
        <end position="665"/>
    </location>
</feature>
<dbReference type="InterPro" id="IPR021878">
    <property type="entry name" value="TgpA_N"/>
</dbReference>
<dbReference type="InterPro" id="IPR025403">
    <property type="entry name" value="TgpA-like_C"/>
</dbReference>
<evidence type="ECO:0000259" key="3">
    <source>
        <dbReference type="SMART" id="SM00460"/>
    </source>
</evidence>
<feature type="transmembrane region" description="Helical" evidence="2">
    <location>
        <begin position="49"/>
        <end position="67"/>
    </location>
</feature>
<keyword evidence="2" id="KW-1133">Transmembrane helix</keyword>
<evidence type="ECO:0000313" key="4">
    <source>
        <dbReference type="EMBL" id="RAQ95497.1"/>
    </source>
</evidence>
<feature type="region of interest" description="Disordered" evidence="1">
    <location>
        <begin position="1"/>
        <end position="31"/>
    </location>
</feature>
<sequence>MGQATADRFSRLFSEPELRPKGAGSPAPNPDKPGLSWSSLKELFHLEEGYFSLVLVTIVVYSTIWSVQVAGWVAHLEVLTLTTALGLLLGLLAGRQRWLPPWLVLPLALVLGLLIAYWQTATADFNGSFPLFFSALRAWVAIALAGGTSSDDSIFLFLITALSFWLAYASVWLVYRTRVPLLMILLNGAVLLINLSNVPVGYLIFLFVFLCASLLLLLRFSLFESMRRWKRLGLRCADDLGWDFMQAGLLVSLAVVILSWILPGSYVNADAAQIWDLDSNPWVQVENAWDRLVAVNGGVIPSNRGNFTNSLVLGGNPHLNNDIVFRITSSEGGQYIASLAYDTYDGRGWSTSPTYSISLPKGQQIPPEGTPVHAVTLQITVVNPPGEQQPYLFTPWQAGQLDQPAVVLVSKSTTSIVAVLRKGSKLAAGDHYTVQSYVSSADVKTLESVPFPSAAPKLPPNYEGPLPTDYYDPAILQTYLQLPPHLDPNIRILAERLTAGAHTMYDKAVALENYFRGYTYSVDVQLPPGDEPVSWLLFRSGHRAFCNYFATAMAVMARELGMPARVVTGYAPGTYDPSTHQWVVRGTQAHAWTQIYFAGYGWINFEPSPGFPAFTRPLPNQYSSSDSGSTITPGQGISPSATTPRRLPLPNDETGATGGSSQGSGLSWQQSLSYFTLSVIFALACLLMLFAIWWRRLFRHLRLTAQIYGRICLLASWAGFTPRRAETPHEYIQRLSDVAPEQAPLLQRLGDLYVRDLWAPPGSPEHPASSGEMREAPALWRQIEPRLFLYLLRHPYVLVRAPVHFIRWLWEHLRRLWRRGRSFDLPAPTALEDL</sequence>
<dbReference type="SMART" id="SM00460">
    <property type="entry name" value="TGc"/>
    <property type="match status" value="1"/>
</dbReference>
<dbReference type="PANTHER" id="PTHR42736:SF1">
    <property type="entry name" value="PROTEIN-GLUTAMINE GAMMA-GLUTAMYLTRANSFERASE"/>
    <property type="match status" value="1"/>
</dbReference>
<dbReference type="Pfam" id="PF11992">
    <property type="entry name" value="TgpA_N"/>
    <property type="match status" value="1"/>
</dbReference>
<reference evidence="4 5" key="1">
    <citation type="submission" date="2016-08" db="EMBL/GenBank/DDBJ databases">
        <title>Analysis of Carbohydrate Active Enzymes in Thermogemmatispora T81 Reveals Carbohydrate Degradation Ability.</title>
        <authorList>
            <person name="Tomazini A."/>
            <person name="Lal S."/>
            <person name="Stott M."/>
            <person name="Henrissat B."/>
            <person name="Polikarpov I."/>
            <person name="Sparling R."/>
            <person name="Levin D.B."/>
        </authorList>
    </citation>
    <scope>NUCLEOTIDE SEQUENCE [LARGE SCALE GENOMIC DNA]</scope>
    <source>
        <strain evidence="4 5">T81</strain>
    </source>
</reference>
<feature type="domain" description="Transglutaminase-like" evidence="3">
    <location>
        <begin position="538"/>
        <end position="609"/>
    </location>
</feature>
<dbReference type="OrthoDB" id="9804872at2"/>
<evidence type="ECO:0000313" key="5">
    <source>
        <dbReference type="Proteomes" id="UP000248706"/>
    </source>
</evidence>
<dbReference type="InterPro" id="IPR052901">
    <property type="entry name" value="Bact_TGase-like"/>
</dbReference>
<feature type="transmembrane region" description="Helical" evidence="2">
    <location>
        <begin position="202"/>
        <end position="223"/>
    </location>
</feature>
<evidence type="ECO:0000256" key="2">
    <source>
        <dbReference type="SAM" id="Phobius"/>
    </source>
</evidence>
<dbReference type="Pfam" id="PF01841">
    <property type="entry name" value="Transglut_core"/>
    <property type="match status" value="1"/>
</dbReference>
<feature type="transmembrane region" description="Helical" evidence="2">
    <location>
        <begin position="74"/>
        <end position="93"/>
    </location>
</feature>